<proteinExistence type="predicted"/>
<accession>G3BCM1</accession>
<keyword evidence="1" id="KW-0472">Membrane</keyword>
<gene>
    <name evidence="2" type="ORF">CANTEDRAFT_116256</name>
</gene>
<keyword evidence="3" id="KW-1185">Reference proteome</keyword>
<evidence type="ECO:0000313" key="3">
    <source>
        <dbReference type="Proteomes" id="UP000000707"/>
    </source>
</evidence>
<dbReference type="HOGENOM" id="CLU_1085854_0_0_1"/>
<feature type="transmembrane region" description="Helical" evidence="1">
    <location>
        <begin position="100"/>
        <end position="125"/>
    </location>
</feature>
<evidence type="ECO:0000313" key="2">
    <source>
        <dbReference type="EMBL" id="EGV61046.1"/>
    </source>
</evidence>
<dbReference type="Proteomes" id="UP000000707">
    <property type="component" value="Unassembled WGS sequence"/>
</dbReference>
<evidence type="ECO:0000256" key="1">
    <source>
        <dbReference type="SAM" id="Phobius"/>
    </source>
</evidence>
<protein>
    <submittedName>
        <fullName evidence="2">Uncharacterized protein</fullName>
    </submittedName>
</protein>
<dbReference type="eggNOG" id="ENOG502REGU">
    <property type="taxonomic scope" value="Eukaryota"/>
</dbReference>
<dbReference type="EMBL" id="GL996528">
    <property type="protein sequence ID" value="EGV61046.1"/>
    <property type="molecule type" value="Genomic_DNA"/>
</dbReference>
<organism evidence="3">
    <name type="scientific">Candida tenuis (strain ATCC 10573 / BCRC 21748 / CBS 615 / JCM 9827 / NBRC 10315 / NRRL Y-1498 / VKM Y-70)</name>
    <name type="common">Yeast</name>
    <name type="synonym">Yamadazyma tenuis</name>
    <dbReference type="NCBI Taxonomy" id="590646"/>
    <lineage>
        <taxon>Eukaryota</taxon>
        <taxon>Fungi</taxon>
        <taxon>Dikarya</taxon>
        <taxon>Ascomycota</taxon>
        <taxon>Saccharomycotina</taxon>
        <taxon>Pichiomycetes</taxon>
        <taxon>Debaryomycetaceae</taxon>
        <taxon>Yamadazyma</taxon>
    </lineage>
</organism>
<keyword evidence="1" id="KW-1133">Transmembrane helix</keyword>
<keyword evidence="1" id="KW-0812">Transmembrane</keyword>
<dbReference type="AlphaFoldDB" id="G3BCM1"/>
<dbReference type="KEGG" id="cten:18248217"/>
<reference evidence="2 3" key="1">
    <citation type="journal article" date="2011" name="Proc. Natl. Acad. Sci. U.S.A.">
        <title>Comparative genomics of xylose-fermenting fungi for enhanced biofuel production.</title>
        <authorList>
            <person name="Wohlbach D.J."/>
            <person name="Kuo A."/>
            <person name="Sato T.K."/>
            <person name="Potts K.M."/>
            <person name="Salamov A.A."/>
            <person name="LaButti K.M."/>
            <person name="Sun H."/>
            <person name="Clum A."/>
            <person name="Pangilinan J.L."/>
            <person name="Lindquist E.A."/>
            <person name="Lucas S."/>
            <person name="Lapidus A."/>
            <person name="Jin M."/>
            <person name="Gunawan C."/>
            <person name="Balan V."/>
            <person name="Dale B.E."/>
            <person name="Jeffries T.W."/>
            <person name="Zinkel R."/>
            <person name="Barry K.W."/>
            <person name="Grigoriev I.V."/>
            <person name="Gasch A.P."/>
        </authorList>
    </citation>
    <scope>NUCLEOTIDE SEQUENCE [LARGE SCALE GENOMIC DNA]</scope>
    <source>
        <strain evidence="2">ATCC 10573</strain>
        <strain evidence="3">ATCC 10573 / BCRC 21748 / CBS 615 / JCM 9827 / NBRC 10315 / NRRL Y-1498 / VKM Y-70</strain>
    </source>
</reference>
<dbReference type="OrthoDB" id="4015819at2759"/>
<name>G3BCM1_CANTC</name>
<feature type="transmembrane region" description="Helical" evidence="1">
    <location>
        <begin position="170"/>
        <end position="190"/>
    </location>
</feature>
<dbReference type="GeneID" id="18248217"/>
<feature type="transmembrane region" description="Helical" evidence="1">
    <location>
        <begin position="30"/>
        <end position="54"/>
    </location>
</feature>
<feature type="transmembrane region" description="Helical" evidence="1">
    <location>
        <begin position="132"/>
        <end position="150"/>
    </location>
</feature>
<sequence length="256" mass="29426">MVEEKHTRSTRSSSHSYRGMQVQILHGIKTFIGVVHGPAVAAVALTAVGSYIHVSQLIQLHNHPEDAQKLDANDYAWDIYSSVLNLVFLTRFALNTQLNVAWESVLLVVQFGFLAHNVLTLGIVLTWSWVSVLYYLQIVCPAVMNVINILDYFRGHMGVTHLMVNFNNNILPVLLTNSFMCINLSFKVYYDTWTMTAYRLLENSLKIYCLYQYILYELFNQFEDEFLPYEGHSRQDYFLVVTLIMQVVYDGGTCGR</sequence>
<dbReference type="EMBL" id="GL996528">
    <property type="protein sequence ID" value="EGV61047.1"/>
    <property type="molecule type" value="Genomic_DNA"/>
</dbReference>